<evidence type="ECO:0000313" key="2">
    <source>
        <dbReference type="EMBL" id="CAJ1954546.1"/>
    </source>
</evidence>
<feature type="compositionally biased region" description="Acidic residues" evidence="1">
    <location>
        <begin position="355"/>
        <end position="370"/>
    </location>
</feature>
<feature type="compositionally biased region" description="Basic and acidic residues" evidence="1">
    <location>
        <begin position="1237"/>
        <end position="1252"/>
    </location>
</feature>
<accession>A0AAD2JIV5</accession>
<feature type="compositionally biased region" description="Polar residues" evidence="1">
    <location>
        <begin position="630"/>
        <end position="652"/>
    </location>
</feature>
<feature type="region of interest" description="Disordered" evidence="1">
    <location>
        <begin position="1292"/>
        <end position="1350"/>
    </location>
</feature>
<feature type="compositionally biased region" description="Basic and acidic residues" evidence="1">
    <location>
        <begin position="1396"/>
        <end position="1410"/>
    </location>
</feature>
<name>A0AAD2JIV5_9STRA</name>
<feature type="region of interest" description="Disordered" evidence="1">
    <location>
        <begin position="1394"/>
        <end position="1626"/>
    </location>
</feature>
<feature type="compositionally biased region" description="Polar residues" evidence="1">
    <location>
        <begin position="1548"/>
        <end position="1569"/>
    </location>
</feature>
<feature type="region of interest" description="Disordered" evidence="1">
    <location>
        <begin position="1228"/>
        <end position="1261"/>
    </location>
</feature>
<protein>
    <submittedName>
        <fullName evidence="2">Uncharacterized protein</fullName>
    </submittedName>
</protein>
<feature type="compositionally biased region" description="Polar residues" evidence="1">
    <location>
        <begin position="689"/>
        <end position="699"/>
    </location>
</feature>
<reference evidence="2" key="1">
    <citation type="submission" date="2023-08" db="EMBL/GenBank/DDBJ databases">
        <authorList>
            <person name="Audoor S."/>
            <person name="Bilcke G."/>
        </authorList>
    </citation>
    <scope>NUCLEOTIDE SEQUENCE</scope>
</reference>
<comment type="caution">
    <text evidence="2">The sequence shown here is derived from an EMBL/GenBank/DDBJ whole genome shotgun (WGS) entry which is preliminary data.</text>
</comment>
<feature type="region of interest" description="Disordered" evidence="1">
    <location>
        <begin position="400"/>
        <end position="422"/>
    </location>
</feature>
<feature type="compositionally biased region" description="Basic and acidic residues" evidence="1">
    <location>
        <begin position="1"/>
        <end position="11"/>
    </location>
</feature>
<gene>
    <name evidence="2" type="ORF">CYCCA115_LOCUS15139</name>
</gene>
<evidence type="ECO:0000256" key="1">
    <source>
        <dbReference type="SAM" id="MobiDB-lite"/>
    </source>
</evidence>
<feature type="compositionally biased region" description="Polar residues" evidence="1">
    <location>
        <begin position="320"/>
        <end position="336"/>
    </location>
</feature>
<evidence type="ECO:0000313" key="3">
    <source>
        <dbReference type="Proteomes" id="UP001295423"/>
    </source>
</evidence>
<feature type="compositionally biased region" description="Polar residues" evidence="1">
    <location>
        <begin position="49"/>
        <end position="58"/>
    </location>
</feature>
<feature type="compositionally biased region" description="Basic and acidic residues" evidence="1">
    <location>
        <begin position="1447"/>
        <end position="1464"/>
    </location>
</feature>
<feature type="compositionally biased region" description="Basic and acidic residues" evidence="1">
    <location>
        <begin position="1299"/>
        <end position="1328"/>
    </location>
</feature>
<feature type="compositionally biased region" description="Basic and acidic residues" evidence="1">
    <location>
        <begin position="1176"/>
        <end position="1191"/>
    </location>
</feature>
<dbReference type="Proteomes" id="UP001295423">
    <property type="component" value="Unassembled WGS sequence"/>
</dbReference>
<feature type="region of interest" description="Disordered" evidence="1">
    <location>
        <begin position="1176"/>
        <end position="1201"/>
    </location>
</feature>
<feature type="region of interest" description="Disordered" evidence="1">
    <location>
        <begin position="1"/>
        <end position="20"/>
    </location>
</feature>
<feature type="compositionally biased region" description="Acidic residues" evidence="1">
    <location>
        <begin position="1060"/>
        <end position="1075"/>
    </location>
</feature>
<feature type="region of interest" description="Disordered" evidence="1">
    <location>
        <begin position="769"/>
        <end position="797"/>
    </location>
</feature>
<feature type="region of interest" description="Disordered" evidence="1">
    <location>
        <begin position="49"/>
        <end position="71"/>
    </location>
</feature>
<keyword evidence="3" id="KW-1185">Reference proteome</keyword>
<proteinExistence type="predicted"/>
<feature type="region of interest" description="Disordered" evidence="1">
    <location>
        <begin position="309"/>
        <end position="386"/>
    </location>
</feature>
<feature type="region of interest" description="Disordered" evidence="1">
    <location>
        <begin position="860"/>
        <end position="890"/>
    </location>
</feature>
<feature type="region of interest" description="Disordered" evidence="1">
    <location>
        <begin position="1045"/>
        <end position="1075"/>
    </location>
</feature>
<dbReference type="EMBL" id="CAKOGP040001869">
    <property type="protein sequence ID" value="CAJ1954546.1"/>
    <property type="molecule type" value="Genomic_DNA"/>
</dbReference>
<feature type="region of interest" description="Disordered" evidence="1">
    <location>
        <begin position="587"/>
        <end position="702"/>
    </location>
</feature>
<sequence>MINTPPRDHRPPRPRRAPVAVDDSFDNASGIFSTSGTISECTMASFLLESNNRTNSKPNRTESPRHQMSPTTAALLRRKQEDARVAILSLNRFIFQAGNLYRGKQLNRDEENILRESAHQVGLSLDIADALLEHTSDSNAVVQYCMESEDSFAKKIRKDRRLSQLLKQDASEPEGSFNLKSSIWRILMHKIVQQTLRDYGMDIGDVLDKSSSASHMHTELSHNDEYAMNSAERERYGRDYTEERKRLSLPIDEITNARHRAIAQMEFQQSKGPIMDSMQNRDDIPLMIGAGPEVEYRDDDMSLLDAHGSQHREMPHPAQRLQSSPLTPRSLNLQQRTNERTPPPGRTHHRSGDPAIDENDFDENDYDDIANENCPPRDSVPSRQAPLSAVKQALAMFEGPGKFDKDHSQKTSSLTPKARKGSSSKIADRLALWEKGVQYQTDTTAYQQLERVKSSEHQAIQATSLFDVFSTPQKQHNVEQEHARAASTSKISKVKRAQIAAFENRGFEKKSEASERVIRSEVKKLDPSRRRLFDEPSRTLRLVQEHDIPISVDKHGNNSSATERTAFGRIENDSQQPEAEVYHAGYQRGMHPQHSSDSDSGEGYMDSPNGGVEPADNIGGLKHGWKIHSTPPTRNRRVSNPTSPSVSFASNSRFHDHQDENQNPPEFESRNRGNPKKQVSFGESPANPIRQQGSFSDPQKSAMDKILKKARTPPKPPTPSKQAQRSLKIRQLLLANMNATRKDEHHQVILAQSVPSDNISVNLYHSMDKSLDSTSEEPPQAIPIGQQGSFSNPQKSAMDRILKKARTPPKPPTPSKQAQRSLKIRQQLMANMNMTSKDGHHRVISDQPVASDTISINSYHSMDESLDPTSVQDYGPQREVTRTPRPRRRNIREENFLEDERVRVEPPEHLRNEMFYFDSIEGGPNNMMEEESPVEHALNQDQEYQDIARNMMEEDSLIEQAMNGDEGYQDIARNMMEEDSLVEQAMNRDQEYHDIARNMMEEDALVEQVMHRDQEYQDVATNMMEEDSLMEQAMNEDAHHSNVLVSGTLSSSPGNSYDCNGEDQDQFSELPASEDDLSEDQAYISDMASSRAASDQIPIDSMISSMSSGELIQAPGSQSTMTDDGNRSWVEFHQVFESIHGAKSEVTLVESGLTSSRKSIENMFDTLHQVKQEAISMERRKPEREAKETQKPMETYHPITPRAPKVYDNEFFEDIRLTGSKATFQVTHGSESAGFDTNDKTRPYGYEHEERPSANSNTQVLNVPQTDPEEWAYFQNSHFHSDASYQEREDLYHEEDVEEHFSDITDPRDTPKPKDRSGLDRNEQESAHKQRFSSISEADPSEVDSMDPVAQVAYRSNGVAMATSTLTASSDESNFEMVNPYQCNAAKLKGSSFSEAQERAMEMASDRAEMDNTLSKTTEDMNGKFSPKYPRSPVFDKAMQKARKHAAKESHELAHDQRKEKESSPRYPRSPAFDKALQARKAKASDNGPISQVSSQDDSAFSWGENAKIPTQPSFDYHTLPPPPSLEEAFNLVDTETVEDTAFHQAKTPRTSHGNSKSTTNQLNSIQMQRSSSSLSRFLRIDTSRSDEDDVGLNGAPASGQQSLRQDAVSNWDKAHGGRGASPSAYRSYSEANEDVKSAAQASGVPQQIIDIILKQAAEHERELEEAAPEADRISWLAIEKKTNKKPIATEDVSPIGYSVKSEALYSLPKQKKTKPVKLDVSLIPDDIPEGVPREDVKLLERFIQVSTSKREGKQLSADSEARVRAAAINVGLAEDVIDQMLKQARWKRAQNAIEENTLHLQEEDTLHQQQENYENNNNTLHQTQEYYDDDNNINNNNNAHHQYYSDHSNTHVHFEDGYSTRHKFGGASPVRPVYPESPGYTVARDERWSSRRRQSEEYNRNACNGACSILGNIKDNLLYWANCQGGGSFDEEEYSITENDLQF</sequence>
<feature type="compositionally biased region" description="Polar residues" evidence="1">
    <location>
        <begin position="1488"/>
        <end position="1499"/>
    </location>
</feature>
<organism evidence="2 3">
    <name type="scientific">Cylindrotheca closterium</name>
    <dbReference type="NCBI Taxonomy" id="2856"/>
    <lineage>
        <taxon>Eukaryota</taxon>
        <taxon>Sar</taxon>
        <taxon>Stramenopiles</taxon>
        <taxon>Ochrophyta</taxon>
        <taxon>Bacillariophyta</taxon>
        <taxon>Bacillariophyceae</taxon>
        <taxon>Bacillariophycidae</taxon>
        <taxon>Bacillariales</taxon>
        <taxon>Bacillariaceae</taxon>
        <taxon>Cylindrotheca</taxon>
    </lineage>
</organism>
<feature type="compositionally biased region" description="Polar residues" evidence="1">
    <location>
        <begin position="1045"/>
        <end position="1058"/>
    </location>
</feature>
<feature type="compositionally biased region" description="Polar residues" evidence="1">
    <location>
        <begin position="1599"/>
        <end position="1609"/>
    </location>
</feature>
<feature type="compositionally biased region" description="Polar residues" evidence="1">
    <location>
        <begin position="786"/>
        <end position="795"/>
    </location>
</feature>